<keyword evidence="3 5" id="KW-1133">Transmembrane helix</keyword>
<feature type="transmembrane region" description="Helical" evidence="5">
    <location>
        <begin position="414"/>
        <end position="435"/>
    </location>
</feature>
<gene>
    <name evidence="7" type="ORF">LCGC14_0865450</name>
</gene>
<feature type="transmembrane region" description="Helical" evidence="5">
    <location>
        <begin position="154"/>
        <end position="172"/>
    </location>
</feature>
<protein>
    <recommendedName>
        <fullName evidence="6">Major facilitator superfamily (MFS) profile domain-containing protein</fullName>
    </recommendedName>
</protein>
<reference evidence="7" key="1">
    <citation type="journal article" date="2015" name="Nature">
        <title>Complex archaea that bridge the gap between prokaryotes and eukaryotes.</title>
        <authorList>
            <person name="Spang A."/>
            <person name="Saw J.H."/>
            <person name="Jorgensen S.L."/>
            <person name="Zaremba-Niedzwiedzka K."/>
            <person name="Martijn J."/>
            <person name="Lind A.E."/>
            <person name="van Eijk R."/>
            <person name="Schleper C."/>
            <person name="Guy L."/>
            <person name="Ettema T.J."/>
        </authorList>
    </citation>
    <scope>NUCLEOTIDE SEQUENCE</scope>
</reference>
<dbReference type="AlphaFoldDB" id="A0A0F9SDA2"/>
<sequence>MMTNNDLAQKRTHWEFITLGCMFIGYMGFILSRTVLAVASPEMLKDPNLGLNAASYGDIAAWGMAGMITGKLLTGVIADWLGGRRVFLVALSITALLTVTFSWGTSATILASINFLLLFAMAASWPSMASIISVWYPSTKYGRVWGMISTSSRLGASISMILLGTLLTVFSWQNVFRTAGFISFCVVVCISFYLKANPKDVGLPALEDQSVPEGSDRQDEPNIEQKAPHFLDDKNPAEALWAFARSGRFWLICSSLMCTTILMDFILFLPLYLTSFEGVSSAQAGSWASAFPIGCLLALLGGGFIYDRVSRKGRVGLLGGLLGATCGCVAALWCLKGLPMIPDSFKFPLAVVILFFYGLTLAPAYYLPASIFSNEFGGKHCALLVGLVDVAGYSASMLYLIAGGRMVINWGWQSMIQLFLVIAVSATLITIWFAFEDYRRFKPPVGKVTV</sequence>
<dbReference type="Gene3D" id="1.20.1250.20">
    <property type="entry name" value="MFS general substrate transporter like domains"/>
    <property type="match status" value="2"/>
</dbReference>
<dbReference type="InterPro" id="IPR011701">
    <property type="entry name" value="MFS"/>
</dbReference>
<dbReference type="EMBL" id="LAZR01002644">
    <property type="protein sequence ID" value="KKN27363.1"/>
    <property type="molecule type" value="Genomic_DNA"/>
</dbReference>
<evidence type="ECO:0000313" key="7">
    <source>
        <dbReference type="EMBL" id="KKN27363.1"/>
    </source>
</evidence>
<feature type="transmembrane region" description="Helical" evidence="5">
    <location>
        <begin position="249"/>
        <end position="273"/>
    </location>
</feature>
<feature type="transmembrane region" description="Helical" evidence="5">
    <location>
        <begin position="16"/>
        <end position="39"/>
    </location>
</feature>
<evidence type="ECO:0000256" key="4">
    <source>
        <dbReference type="ARBA" id="ARBA00023136"/>
    </source>
</evidence>
<feature type="transmembrane region" description="Helical" evidence="5">
    <location>
        <begin position="347"/>
        <end position="369"/>
    </location>
</feature>
<dbReference type="InterPro" id="IPR020846">
    <property type="entry name" value="MFS_dom"/>
</dbReference>
<feature type="transmembrane region" description="Helical" evidence="5">
    <location>
        <begin position="178"/>
        <end position="194"/>
    </location>
</feature>
<proteinExistence type="predicted"/>
<feature type="transmembrane region" description="Helical" evidence="5">
    <location>
        <begin position="315"/>
        <end position="335"/>
    </location>
</feature>
<accession>A0A0F9SDA2</accession>
<dbReference type="Pfam" id="PF07690">
    <property type="entry name" value="MFS_1"/>
    <property type="match status" value="1"/>
</dbReference>
<evidence type="ECO:0000256" key="3">
    <source>
        <dbReference type="ARBA" id="ARBA00022989"/>
    </source>
</evidence>
<comment type="subcellular location">
    <subcellularLocation>
        <location evidence="1">Endomembrane system</location>
        <topology evidence="1">Multi-pass membrane protein</topology>
    </subcellularLocation>
</comment>
<feature type="transmembrane region" description="Helical" evidence="5">
    <location>
        <begin position="381"/>
        <end position="402"/>
    </location>
</feature>
<dbReference type="PROSITE" id="PS50850">
    <property type="entry name" value="MFS"/>
    <property type="match status" value="1"/>
</dbReference>
<evidence type="ECO:0000256" key="2">
    <source>
        <dbReference type="ARBA" id="ARBA00022692"/>
    </source>
</evidence>
<dbReference type="InterPro" id="IPR036259">
    <property type="entry name" value="MFS_trans_sf"/>
</dbReference>
<feature type="transmembrane region" description="Helical" evidence="5">
    <location>
        <begin position="59"/>
        <end position="78"/>
    </location>
</feature>
<dbReference type="GO" id="GO:0035435">
    <property type="term" value="P:phosphate ion transmembrane transport"/>
    <property type="evidence" value="ECO:0007669"/>
    <property type="project" value="TreeGrafter"/>
</dbReference>
<dbReference type="InterPro" id="IPR051337">
    <property type="entry name" value="OPA_Antiporter"/>
</dbReference>
<dbReference type="GO" id="GO:0016020">
    <property type="term" value="C:membrane"/>
    <property type="evidence" value="ECO:0007669"/>
    <property type="project" value="UniProtKB-ARBA"/>
</dbReference>
<dbReference type="PANTHER" id="PTHR43826">
    <property type="entry name" value="GLUCOSE-6-PHOSPHATE EXCHANGER SLC37A4"/>
    <property type="match status" value="1"/>
</dbReference>
<name>A0A0F9SDA2_9ZZZZ</name>
<dbReference type="SUPFAM" id="SSF103473">
    <property type="entry name" value="MFS general substrate transporter"/>
    <property type="match status" value="1"/>
</dbReference>
<dbReference type="PANTHER" id="PTHR43826:SF8">
    <property type="entry name" value="MAJOR FACILITATOR SUPERFAMILY (MFS) PROFILE DOMAIN-CONTAINING PROTEIN"/>
    <property type="match status" value="1"/>
</dbReference>
<feature type="transmembrane region" description="Helical" evidence="5">
    <location>
        <begin position="109"/>
        <end position="134"/>
    </location>
</feature>
<evidence type="ECO:0000256" key="5">
    <source>
        <dbReference type="SAM" id="Phobius"/>
    </source>
</evidence>
<keyword evidence="2 5" id="KW-0812">Transmembrane</keyword>
<feature type="transmembrane region" description="Helical" evidence="5">
    <location>
        <begin position="85"/>
        <end position="103"/>
    </location>
</feature>
<feature type="domain" description="Major facilitator superfamily (MFS) profile" evidence="6">
    <location>
        <begin position="18"/>
        <end position="438"/>
    </location>
</feature>
<dbReference type="GO" id="GO:0061513">
    <property type="term" value="F:glucose 6-phosphate:phosphate antiporter activity"/>
    <property type="evidence" value="ECO:0007669"/>
    <property type="project" value="TreeGrafter"/>
</dbReference>
<dbReference type="GO" id="GO:0012505">
    <property type="term" value="C:endomembrane system"/>
    <property type="evidence" value="ECO:0007669"/>
    <property type="project" value="UniProtKB-SubCell"/>
</dbReference>
<evidence type="ECO:0000259" key="6">
    <source>
        <dbReference type="PROSITE" id="PS50850"/>
    </source>
</evidence>
<comment type="caution">
    <text evidence="7">The sequence shown here is derived from an EMBL/GenBank/DDBJ whole genome shotgun (WGS) entry which is preliminary data.</text>
</comment>
<keyword evidence="4 5" id="KW-0472">Membrane</keyword>
<organism evidence="7">
    <name type="scientific">marine sediment metagenome</name>
    <dbReference type="NCBI Taxonomy" id="412755"/>
    <lineage>
        <taxon>unclassified sequences</taxon>
        <taxon>metagenomes</taxon>
        <taxon>ecological metagenomes</taxon>
    </lineage>
</organism>
<feature type="transmembrane region" description="Helical" evidence="5">
    <location>
        <begin position="285"/>
        <end position="306"/>
    </location>
</feature>
<evidence type="ECO:0000256" key="1">
    <source>
        <dbReference type="ARBA" id="ARBA00004127"/>
    </source>
</evidence>